<dbReference type="PANTHER" id="PTHR14089:SF6">
    <property type="entry name" value="PRE-MRNA-SPLICING FACTOR RBM22"/>
    <property type="match status" value="1"/>
</dbReference>
<dbReference type="GO" id="GO:0036002">
    <property type="term" value="F:pre-mRNA binding"/>
    <property type="evidence" value="ECO:0007669"/>
    <property type="project" value="TreeGrafter"/>
</dbReference>
<evidence type="ECO:0000256" key="4">
    <source>
        <dbReference type="ARBA" id="ARBA00022884"/>
    </source>
</evidence>
<protein>
    <submittedName>
        <fullName evidence="8">Pre-mRNA-splicing factor RBM22/SLT11</fullName>
    </submittedName>
</protein>
<dbReference type="Pfam" id="PF00076">
    <property type="entry name" value="RRM_1"/>
    <property type="match status" value="1"/>
</dbReference>
<dbReference type="GO" id="GO:0071006">
    <property type="term" value="C:U2-type catalytic step 1 spliceosome"/>
    <property type="evidence" value="ECO:0007669"/>
    <property type="project" value="TreeGrafter"/>
</dbReference>
<dbReference type="InterPro" id="IPR035979">
    <property type="entry name" value="RBD_domain_sf"/>
</dbReference>
<evidence type="ECO:0000256" key="1">
    <source>
        <dbReference type="ARBA" id="ARBA00022723"/>
    </source>
</evidence>
<dbReference type="InterPro" id="IPR048995">
    <property type="entry name" value="STL11/RBM22-like_N"/>
</dbReference>
<dbReference type="PROSITE" id="PS50102">
    <property type="entry name" value="RRM"/>
    <property type="match status" value="1"/>
</dbReference>
<evidence type="ECO:0000259" key="7">
    <source>
        <dbReference type="PROSITE" id="PS50102"/>
    </source>
</evidence>
<evidence type="ECO:0000256" key="2">
    <source>
        <dbReference type="ARBA" id="ARBA00022771"/>
    </source>
</evidence>
<organism evidence="8 9">
    <name type="scientific">Acrasis kona</name>
    <dbReference type="NCBI Taxonomy" id="1008807"/>
    <lineage>
        <taxon>Eukaryota</taxon>
        <taxon>Discoba</taxon>
        <taxon>Heterolobosea</taxon>
        <taxon>Tetramitia</taxon>
        <taxon>Eutetramitia</taxon>
        <taxon>Acrasidae</taxon>
        <taxon>Acrasis</taxon>
    </lineage>
</organism>
<dbReference type="AlphaFoldDB" id="A0AAW2YXM3"/>
<name>A0AAW2YXM3_9EUKA</name>
<dbReference type="SUPFAM" id="SSF54928">
    <property type="entry name" value="RNA-binding domain, RBD"/>
    <property type="match status" value="1"/>
</dbReference>
<evidence type="ECO:0000256" key="6">
    <source>
        <dbReference type="SAM" id="MobiDB-lite"/>
    </source>
</evidence>
<evidence type="ECO:0000256" key="3">
    <source>
        <dbReference type="ARBA" id="ARBA00022833"/>
    </source>
</evidence>
<evidence type="ECO:0000256" key="5">
    <source>
        <dbReference type="PROSITE-ProRule" id="PRU00176"/>
    </source>
</evidence>
<dbReference type="GO" id="GO:0008270">
    <property type="term" value="F:zinc ion binding"/>
    <property type="evidence" value="ECO:0007669"/>
    <property type="project" value="UniProtKB-KW"/>
</dbReference>
<gene>
    <name evidence="8" type="ORF">AKO1_011297</name>
</gene>
<dbReference type="InterPro" id="IPR039171">
    <property type="entry name" value="Cwc2/Slt11"/>
</dbReference>
<feature type="domain" description="RRM" evidence="7">
    <location>
        <begin position="173"/>
        <end position="248"/>
    </location>
</feature>
<dbReference type="PANTHER" id="PTHR14089">
    <property type="entry name" value="PRE-MRNA-SPLICING FACTOR RBM22"/>
    <property type="match status" value="1"/>
</dbReference>
<evidence type="ECO:0000313" key="8">
    <source>
        <dbReference type="EMBL" id="KAL0481910.1"/>
    </source>
</evidence>
<dbReference type="Proteomes" id="UP001431209">
    <property type="component" value="Unassembled WGS sequence"/>
</dbReference>
<dbReference type="Pfam" id="PF21369">
    <property type="entry name" value="STL11_N"/>
    <property type="match status" value="1"/>
</dbReference>
<keyword evidence="1" id="KW-0479">Metal-binding</keyword>
<dbReference type="GO" id="GO:0000974">
    <property type="term" value="C:Prp19 complex"/>
    <property type="evidence" value="ECO:0007669"/>
    <property type="project" value="TreeGrafter"/>
</dbReference>
<keyword evidence="9" id="KW-1185">Reference proteome</keyword>
<dbReference type="InterPro" id="IPR012677">
    <property type="entry name" value="Nucleotide-bd_a/b_plait_sf"/>
</dbReference>
<dbReference type="InterPro" id="IPR000504">
    <property type="entry name" value="RRM_dom"/>
</dbReference>
<evidence type="ECO:0000313" key="9">
    <source>
        <dbReference type="Proteomes" id="UP001431209"/>
    </source>
</evidence>
<proteinExistence type="predicted"/>
<sequence>MSLAVQNENNEFPVLCSNCLGSNPFVRMTKRTLGEECRFCSRVYTGFTWKKEKSARHNKTQICPVCATMKNLCQCCVLDLEFNLPSYVRDGIMPDQEQDAHNAGQKSEVARIYNAELAEKMIQEGGTNKHLLAGETAIRTETVLRLARSAPYELRNKNTVGERLKAPDDLKIRTLYVGGLEGHEEIDQKDIHQHFETFGTIQSIKMATQQGCAFVTFDHRVDAEGAADSLYNKLIIKEVPLRILWAKPKRTHSKTNQSPERIEPKAVPPPPGSEKESLDVYPILKSIL</sequence>
<comment type="caution">
    <text evidence="8">The sequence shown here is derived from an EMBL/GenBank/DDBJ whole genome shotgun (WGS) entry which is preliminary data.</text>
</comment>
<dbReference type="Gene3D" id="3.30.70.330">
    <property type="match status" value="1"/>
</dbReference>
<dbReference type="EMBL" id="JAOPGA020000797">
    <property type="protein sequence ID" value="KAL0481910.1"/>
    <property type="molecule type" value="Genomic_DNA"/>
</dbReference>
<keyword evidence="4 5" id="KW-0694">RNA-binding</keyword>
<dbReference type="SMART" id="SM00360">
    <property type="entry name" value="RRM"/>
    <property type="match status" value="1"/>
</dbReference>
<accession>A0AAW2YXM3</accession>
<dbReference type="GO" id="GO:0017070">
    <property type="term" value="F:U6 snRNA binding"/>
    <property type="evidence" value="ECO:0007669"/>
    <property type="project" value="TreeGrafter"/>
</dbReference>
<reference evidence="8 9" key="1">
    <citation type="submission" date="2024-03" db="EMBL/GenBank/DDBJ databases">
        <title>The Acrasis kona genome and developmental transcriptomes reveal deep origins of eukaryotic multicellular pathways.</title>
        <authorList>
            <person name="Sheikh S."/>
            <person name="Fu C.-J."/>
            <person name="Brown M.W."/>
            <person name="Baldauf S.L."/>
        </authorList>
    </citation>
    <scope>NUCLEOTIDE SEQUENCE [LARGE SCALE GENOMIC DNA]</scope>
    <source>
        <strain evidence="8 9">ATCC MYA-3509</strain>
    </source>
</reference>
<keyword evidence="2" id="KW-0863">Zinc-finger</keyword>
<dbReference type="GO" id="GO:0071007">
    <property type="term" value="C:U2-type catalytic step 2 spliceosome"/>
    <property type="evidence" value="ECO:0007669"/>
    <property type="project" value="TreeGrafter"/>
</dbReference>
<dbReference type="FunFam" id="3.30.70.330:FF:000476">
    <property type="entry name" value="Zinc finger CCCH domain-containing protein 4"/>
    <property type="match status" value="1"/>
</dbReference>
<keyword evidence="3" id="KW-0862">Zinc</keyword>
<feature type="region of interest" description="Disordered" evidence="6">
    <location>
        <begin position="249"/>
        <end position="277"/>
    </location>
</feature>